<feature type="compositionally biased region" description="Polar residues" evidence="1">
    <location>
        <begin position="59"/>
        <end position="73"/>
    </location>
</feature>
<feature type="compositionally biased region" description="Acidic residues" evidence="1">
    <location>
        <begin position="209"/>
        <end position="220"/>
    </location>
</feature>
<name>A0A9I2Z3G9_ANOAR</name>
<dbReference type="AlphaFoldDB" id="A0A9I2Z3G9"/>
<feature type="compositionally biased region" description="Low complexity" evidence="1">
    <location>
        <begin position="136"/>
        <end position="153"/>
    </location>
</feature>
<feature type="region of interest" description="Disordered" evidence="1">
    <location>
        <begin position="54"/>
        <end position="89"/>
    </location>
</feature>
<keyword evidence="3" id="KW-1185">Reference proteome</keyword>
<reference evidence="2" key="1">
    <citation type="submission" date="2020-05" db="UniProtKB">
        <authorList>
            <consortium name="EnsemblMetazoa"/>
        </authorList>
    </citation>
    <scope>IDENTIFICATION</scope>
    <source>
        <strain evidence="2">Dongola</strain>
    </source>
</reference>
<feature type="compositionally biased region" description="Basic residues" evidence="1">
    <location>
        <begin position="242"/>
        <end position="256"/>
    </location>
</feature>
<feature type="region of interest" description="Disordered" evidence="1">
    <location>
        <begin position="129"/>
        <end position="277"/>
    </location>
</feature>
<evidence type="ECO:0000313" key="3">
    <source>
        <dbReference type="Proteomes" id="UP000075840"/>
    </source>
</evidence>
<accession>A0A9I2Z3G9</accession>
<sequence>MMMMIKQQKARKQEPIQRVRVVLRDLHENNLDVASIVTTAATGSAMAAMVKANEPPTVEGQQQLDQQLSNEPCPSTSTGKGGQQQPGTPQIVVGTIELNNLNGDVANHKEKEIGTSNQFETLTLIDEDDEEEQDRNCSNAHSSSSLLSSNNDNRSAEENNLHNASTLAIGEQHRRRSRRRSSQKDRRSAEDIDSIDQADSAVDVRHDEEEPNVFDDEVQEEDQKQHQQQKAGSNPNPSAAAVRRRKNQRQRSRQRRSPALAHRDQVDGGDGEEQKEPYEKAVTCLYWSLACWDCNIS</sequence>
<evidence type="ECO:0000256" key="1">
    <source>
        <dbReference type="SAM" id="MobiDB-lite"/>
    </source>
</evidence>
<dbReference type="EnsemblMetazoa" id="AARA015922-RA">
    <property type="protein sequence ID" value="AARA015922-PA"/>
    <property type="gene ID" value="AARA015922"/>
</dbReference>
<feature type="compositionally biased region" description="Basic and acidic residues" evidence="1">
    <location>
        <begin position="261"/>
        <end position="277"/>
    </location>
</feature>
<dbReference type="Proteomes" id="UP000075840">
    <property type="component" value="Unassembled WGS sequence"/>
</dbReference>
<proteinExistence type="predicted"/>
<protein>
    <submittedName>
        <fullName evidence="2">Uncharacterized protein</fullName>
    </submittedName>
</protein>
<evidence type="ECO:0000313" key="2">
    <source>
        <dbReference type="EnsemblMetazoa" id="AARA015922-PA"/>
    </source>
</evidence>
<dbReference type="EMBL" id="APCN01001493">
    <property type="status" value="NOT_ANNOTATED_CDS"/>
    <property type="molecule type" value="Genomic_DNA"/>
</dbReference>
<organism evidence="2 3">
    <name type="scientific">Anopheles arabiensis</name>
    <name type="common">Mosquito</name>
    <dbReference type="NCBI Taxonomy" id="7173"/>
    <lineage>
        <taxon>Eukaryota</taxon>
        <taxon>Metazoa</taxon>
        <taxon>Ecdysozoa</taxon>
        <taxon>Arthropoda</taxon>
        <taxon>Hexapoda</taxon>
        <taxon>Insecta</taxon>
        <taxon>Pterygota</taxon>
        <taxon>Neoptera</taxon>
        <taxon>Endopterygota</taxon>
        <taxon>Diptera</taxon>
        <taxon>Nematocera</taxon>
        <taxon>Culicoidea</taxon>
        <taxon>Culicidae</taxon>
        <taxon>Anophelinae</taxon>
        <taxon>Anopheles</taxon>
    </lineage>
</organism>